<dbReference type="OrthoDB" id="37297at2759"/>
<dbReference type="EMBL" id="LT671821">
    <property type="protein sequence ID" value="SHO75836.1"/>
    <property type="molecule type" value="Genomic_DNA"/>
</dbReference>
<dbReference type="PANTHER" id="PTHR33875:SF2">
    <property type="entry name" value="ACR183CP"/>
    <property type="match status" value="1"/>
</dbReference>
<dbReference type="VEuPathDB" id="FungiDB:MSYG_0169"/>
<accession>A0A1M8A080</accession>
<dbReference type="STRING" id="1230383.A0A1M8A080"/>
<evidence type="ECO:0000313" key="1">
    <source>
        <dbReference type="EMBL" id="SHO75836.1"/>
    </source>
</evidence>
<gene>
    <name evidence="1" type="ORF">MSYG_0169</name>
</gene>
<sequence>MALPPALQALSIGAPDAPNTLELYVDYLCPFSAKQLLNFDRDAVPLLIGDEAPFAGQVRVVVRPVPQPWHASSTYLHETALAVARLAPSERAALAHPTTNPFWVFSQALMRESERWYESPVRGKSGDQVRAELAALAVHVLSDEPRRAGTPPLVSLPDDTPLGQAVRAWTRVSDDGNTGAKIVPDLKYCVKIGRQNGVHVTPTALWNGVVEPSISSSFTQAQWADFFRERVRHARI</sequence>
<protein>
    <submittedName>
        <fullName evidence="1">Uncharacterized protein</fullName>
    </submittedName>
</protein>
<dbReference type="SUPFAM" id="SSF52833">
    <property type="entry name" value="Thioredoxin-like"/>
    <property type="match status" value="1"/>
</dbReference>
<evidence type="ECO:0000313" key="2">
    <source>
        <dbReference type="Proteomes" id="UP000186303"/>
    </source>
</evidence>
<dbReference type="PANTHER" id="PTHR33875">
    <property type="entry name" value="OS09G0542200 PROTEIN"/>
    <property type="match status" value="1"/>
</dbReference>
<dbReference type="InterPro" id="IPR036249">
    <property type="entry name" value="Thioredoxin-like_sf"/>
</dbReference>
<proteinExistence type="predicted"/>
<dbReference type="AlphaFoldDB" id="A0A1M8A080"/>
<dbReference type="OMA" id="IKFSRQN"/>
<dbReference type="Gene3D" id="3.40.30.10">
    <property type="entry name" value="Glutaredoxin"/>
    <property type="match status" value="1"/>
</dbReference>
<organism evidence="1 2">
    <name type="scientific">Malassezia sympodialis (strain ATCC 42132)</name>
    <name type="common">Atopic eczema-associated yeast</name>
    <dbReference type="NCBI Taxonomy" id="1230383"/>
    <lineage>
        <taxon>Eukaryota</taxon>
        <taxon>Fungi</taxon>
        <taxon>Dikarya</taxon>
        <taxon>Basidiomycota</taxon>
        <taxon>Ustilaginomycotina</taxon>
        <taxon>Malasseziomycetes</taxon>
        <taxon>Malasseziales</taxon>
        <taxon>Malasseziaceae</taxon>
        <taxon>Malassezia</taxon>
    </lineage>
</organism>
<dbReference type="Proteomes" id="UP000186303">
    <property type="component" value="Chromosome 1"/>
</dbReference>
<name>A0A1M8A080_MALS4</name>
<keyword evidence="2" id="KW-1185">Reference proteome</keyword>
<reference evidence="2" key="1">
    <citation type="journal article" date="2017" name="Nucleic Acids Res.">
        <title>Proteogenomics produces comprehensive and highly accurate protein-coding gene annotation in a complete genome assembly of Malassezia sympodialis.</title>
        <authorList>
            <person name="Zhu Y."/>
            <person name="Engstroem P.G."/>
            <person name="Tellgren-Roth C."/>
            <person name="Baudo C.D."/>
            <person name="Kennell J.C."/>
            <person name="Sun S."/>
            <person name="Billmyre R.B."/>
            <person name="Schroeder M.S."/>
            <person name="Andersson A."/>
            <person name="Holm T."/>
            <person name="Sigurgeirsson B."/>
            <person name="Wu G."/>
            <person name="Sankaranarayanan S.R."/>
            <person name="Siddharthan R."/>
            <person name="Sanyal K."/>
            <person name="Lundeberg J."/>
            <person name="Nystedt B."/>
            <person name="Boekhout T."/>
            <person name="Dawson T.L. Jr."/>
            <person name="Heitman J."/>
            <person name="Scheynius A."/>
            <person name="Lehtioe J."/>
        </authorList>
    </citation>
    <scope>NUCLEOTIDE SEQUENCE [LARGE SCALE GENOMIC DNA]</scope>
    <source>
        <strain evidence="2">ATCC 42132</strain>
    </source>
</reference>